<proteinExistence type="inferred from homology"/>
<organism evidence="9 10">
    <name type="scientific">Hibiscus sabdariffa</name>
    <name type="common">roselle</name>
    <dbReference type="NCBI Taxonomy" id="183260"/>
    <lineage>
        <taxon>Eukaryota</taxon>
        <taxon>Viridiplantae</taxon>
        <taxon>Streptophyta</taxon>
        <taxon>Embryophyta</taxon>
        <taxon>Tracheophyta</taxon>
        <taxon>Spermatophyta</taxon>
        <taxon>Magnoliopsida</taxon>
        <taxon>eudicotyledons</taxon>
        <taxon>Gunneridae</taxon>
        <taxon>Pentapetalae</taxon>
        <taxon>rosids</taxon>
        <taxon>malvids</taxon>
        <taxon>Malvales</taxon>
        <taxon>Malvaceae</taxon>
        <taxon>Malvoideae</taxon>
        <taxon>Hibiscus</taxon>
    </lineage>
</organism>
<dbReference type="PANTHER" id="PTHR36326">
    <property type="entry name" value="PROTEIN POLLENLESS 3-LIKE 2"/>
    <property type="match status" value="1"/>
</dbReference>
<dbReference type="SUPFAM" id="SSF48452">
    <property type="entry name" value="TPR-like"/>
    <property type="match status" value="1"/>
</dbReference>
<dbReference type="Pfam" id="PF00515">
    <property type="entry name" value="TPR_1"/>
    <property type="match status" value="1"/>
</dbReference>
<evidence type="ECO:0000256" key="5">
    <source>
        <dbReference type="ARBA" id="ARBA00023242"/>
    </source>
</evidence>
<dbReference type="InterPro" id="IPR019734">
    <property type="entry name" value="TPR_rpt"/>
</dbReference>
<feature type="region of interest" description="Disordered" evidence="8">
    <location>
        <begin position="524"/>
        <end position="570"/>
    </location>
</feature>
<dbReference type="Proteomes" id="UP001472677">
    <property type="component" value="Unassembled WGS sequence"/>
</dbReference>
<dbReference type="SMART" id="SM00028">
    <property type="entry name" value="TPR"/>
    <property type="match status" value="1"/>
</dbReference>
<evidence type="ECO:0000256" key="4">
    <source>
        <dbReference type="ARBA" id="ARBA00023054"/>
    </source>
</evidence>
<sequence length="669" mass="75587">MWSSDKHLPARGFLTPQPPAWKKTQSATVLPFSEKKRISPANNGDFHVIHKVPASDSPYGRAKHVQLIDKDPNKAVSLFWAAINAGDRVDSALKDMAVVMKQLDRSDEAIEAIKSFRHLCSHDSQESLDNVLVELYKRSGRVDEEIEILQKKLRDVEEGTVFGGKKTKIARSQGKKIQITIEQEKTRILGNLAWAYLQQHNYGIAEQHYRKALSLEPDNNKQCNLSICLMHMNRISEAKSLLQDVKASAGTEEMDESYSKSYERAMEILMQVESQSRLEPAVAQESDKGQETQRCSTLHRDRNLKEASVFLPRNEDISPWCMDRRRLPHADEQNSESYSGYDVTSSQCSPIGLKGSLQSTPQTMLTEKWRKGSYFERPSEGSVYSSELKEICRYSTRQDIGSSHKNMHASLAAGRKNSEVLLTQPRRCSWGFNTPDQRRGGRWGEDAARNSIRKLCFEQTESAPSPSVQNLKEEPPSSCNVKPKNSAVALEEEDEAQEGLFTQPRHSSLWLNNRDQRSRWAEESVDSSFSKQSSGVTTHPVKSLSAEPSLSSKDEPEIGLGKPANAAPNKKTWADMVEEEEKEEFQCGRKYSGKSSDDGFNKEEEFGDENLNSNIIYQHPVHVHSKYHTENITQQLVSVGMKVECYSALPNNVSSRRNRLQVFQDITST</sequence>
<keyword evidence="4" id="KW-0175">Coiled coil</keyword>
<dbReference type="InterPro" id="IPR011990">
    <property type="entry name" value="TPR-like_helical_dom_sf"/>
</dbReference>
<evidence type="ECO:0000256" key="2">
    <source>
        <dbReference type="ARBA" id="ARBA00022737"/>
    </source>
</evidence>
<comment type="similarity">
    <text evidence="6">Belongs to the MS5 protein family.</text>
</comment>
<evidence type="ECO:0000256" key="1">
    <source>
        <dbReference type="ARBA" id="ARBA00004123"/>
    </source>
</evidence>
<feature type="compositionally biased region" description="Polar residues" evidence="8">
    <location>
        <begin position="526"/>
        <end position="537"/>
    </location>
</feature>
<name>A0ABR2E1H9_9ROSI</name>
<keyword evidence="3 7" id="KW-0802">TPR repeat</keyword>
<evidence type="ECO:0000313" key="9">
    <source>
        <dbReference type="EMBL" id="KAK8551054.1"/>
    </source>
</evidence>
<evidence type="ECO:0008006" key="11">
    <source>
        <dbReference type="Google" id="ProtNLM"/>
    </source>
</evidence>
<evidence type="ECO:0000313" key="10">
    <source>
        <dbReference type="Proteomes" id="UP001472677"/>
    </source>
</evidence>
<dbReference type="EMBL" id="JBBPBM010000020">
    <property type="protein sequence ID" value="KAK8551054.1"/>
    <property type="molecule type" value="Genomic_DNA"/>
</dbReference>
<feature type="compositionally biased region" description="Polar residues" evidence="8">
    <location>
        <begin position="460"/>
        <end position="470"/>
    </location>
</feature>
<keyword evidence="10" id="KW-1185">Reference proteome</keyword>
<feature type="region of interest" description="Disordered" evidence="8">
    <location>
        <begin position="460"/>
        <end position="504"/>
    </location>
</feature>
<dbReference type="Gene3D" id="1.25.40.10">
    <property type="entry name" value="Tetratricopeptide repeat domain"/>
    <property type="match status" value="1"/>
</dbReference>
<dbReference type="PROSITE" id="PS50005">
    <property type="entry name" value="TPR"/>
    <property type="match status" value="1"/>
</dbReference>
<protein>
    <recommendedName>
        <fullName evidence="11">Protein POLLENLESS 3</fullName>
    </recommendedName>
</protein>
<accession>A0ABR2E1H9</accession>
<evidence type="ECO:0000256" key="8">
    <source>
        <dbReference type="SAM" id="MobiDB-lite"/>
    </source>
</evidence>
<evidence type="ECO:0000256" key="3">
    <source>
        <dbReference type="ARBA" id="ARBA00022803"/>
    </source>
</evidence>
<evidence type="ECO:0000256" key="7">
    <source>
        <dbReference type="PROSITE-ProRule" id="PRU00339"/>
    </source>
</evidence>
<dbReference type="PANTHER" id="PTHR36326:SF4">
    <property type="entry name" value="PROTEIN POLLENLESS 3-LIKE 1"/>
    <property type="match status" value="1"/>
</dbReference>
<keyword evidence="5" id="KW-0539">Nucleus</keyword>
<reference evidence="9 10" key="1">
    <citation type="journal article" date="2024" name="G3 (Bethesda)">
        <title>Genome assembly of Hibiscus sabdariffa L. provides insights into metabolisms of medicinal natural products.</title>
        <authorList>
            <person name="Kim T."/>
        </authorList>
    </citation>
    <scope>NUCLEOTIDE SEQUENCE [LARGE SCALE GENOMIC DNA]</scope>
    <source>
        <strain evidence="9">TK-2024</strain>
        <tissue evidence="9">Old leaves</tissue>
    </source>
</reference>
<feature type="repeat" description="TPR" evidence="7">
    <location>
        <begin position="186"/>
        <end position="219"/>
    </location>
</feature>
<dbReference type="InterPro" id="IPR044961">
    <property type="entry name" value="MS5/SDI1"/>
</dbReference>
<evidence type="ECO:0000256" key="6">
    <source>
        <dbReference type="ARBA" id="ARBA00025750"/>
    </source>
</evidence>
<gene>
    <name evidence="9" type="ORF">V6N12_039723</name>
</gene>
<feature type="region of interest" description="Disordered" evidence="8">
    <location>
        <begin position="1"/>
        <end position="20"/>
    </location>
</feature>
<comment type="caution">
    <text evidence="9">The sequence shown here is derived from an EMBL/GenBank/DDBJ whole genome shotgun (WGS) entry which is preliminary data.</text>
</comment>
<keyword evidence="2" id="KW-0677">Repeat</keyword>
<comment type="subcellular location">
    <subcellularLocation>
        <location evidence="1">Nucleus</location>
    </subcellularLocation>
</comment>